<feature type="domain" description="Phospholipase D N-terminal" evidence="3">
    <location>
        <begin position="91"/>
        <end position="190"/>
    </location>
</feature>
<feature type="signal peptide" evidence="1">
    <location>
        <begin position="1"/>
        <end position="18"/>
    </location>
</feature>
<dbReference type="InterPro" id="IPR032093">
    <property type="entry name" value="PhoD_N"/>
</dbReference>
<keyword evidence="5" id="KW-1185">Reference proteome</keyword>
<gene>
    <name evidence="4" type="ORF">BXZ70DRAFT_1003750</name>
</gene>
<organism evidence="4 5">
    <name type="scientific">Cristinia sonorae</name>
    <dbReference type="NCBI Taxonomy" id="1940300"/>
    <lineage>
        <taxon>Eukaryota</taxon>
        <taxon>Fungi</taxon>
        <taxon>Dikarya</taxon>
        <taxon>Basidiomycota</taxon>
        <taxon>Agaricomycotina</taxon>
        <taxon>Agaricomycetes</taxon>
        <taxon>Agaricomycetidae</taxon>
        <taxon>Agaricales</taxon>
        <taxon>Pleurotineae</taxon>
        <taxon>Stephanosporaceae</taxon>
        <taxon>Cristinia</taxon>
    </lineage>
</organism>
<dbReference type="PANTHER" id="PTHR43606:SF7">
    <property type="entry name" value="PHOSPHATASE, PUTATIVE (AFU_ORTHOLOGUE AFUA_6G08710)-RELATED"/>
    <property type="match status" value="1"/>
</dbReference>
<dbReference type="AlphaFoldDB" id="A0A8K0UYC1"/>
<evidence type="ECO:0000259" key="2">
    <source>
        <dbReference type="Pfam" id="PF09423"/>
    </source>
</evidence>
<protein>
    <submittedName>
        <fullName evidence="4">PhoD-like phosphatase-domain-containing protein</fullName>
    </submittedName>
</protein>
<dbReference type="InterPro" id="IPR018946">
    <property type="entry name" value="PhoD-like_MPP"/>
</dbReference>
<name>A0A8K0UYC1_9AGAR</name>
<dbReference type="Gene3D" id="3.60.21.70">
    <property type="entry name" value="PhoD-like phosphatase"/>
    <property type="match status" value="1"/>
</dbReference>
<reference evidence="4" key="1">
    <citation type="journal article" date="2021" name="New Phytol.">
        <title>Evolutionary innovations through gain and loss of genes in the ectomycorrhizal Boletales.</title>
        <authorList>
            <person name="Wu G."/>
            <person name="Miyauchi S."/>
            <person name="Morin E."/>
            <person name="Kuo A."/>
            <person name="Drula E."/>
            <person name="Varga T."/>
            <person name="Kohler A."/>
            <person name="Feng B."/>
            <person name="Cao Y."/>
            <person name="Lipzen A."/>
            <person name="Daum C."/>
            <person name="Hundley H."/>
            <person name="Pangilinan J."/>
            <person name="Johnson J."/>
            <person name="Barry K."/>
            <person name="LaButti K."/>
            <person name="Ng V."/>
            <person name="Ahrendt S."/>
            <person name="Min B."/>
            <person name="Choi I.G."/>
            <person name="Park H."/>
            <person name="Plett J.M."/>
            <person name="Magnuson J."/>
            <person name="Spatafora J.W."/>
            <person name="Nagy L.G."/>
            <person name="Henrissat B."/>
            <person name="Grigoriev I.V."/>
            <person name="Yang Z.L."/>
            <person name="Xu J."/>
            <person name="Martin F.M."/>
        </authorList>
    </citation>
    <scope>NUCLEOTIDE SEQUENCE</scope>
    <source>
        <strain evidence="4">KKN 215</strain>
    </source>
</reference>
<dbReference type="Pfam" id="PF09423">
    <property type="entry name" value="PhoD"/>
    <property type="match status" value="1"/>
</dbReference>
<dbReference type="Pfam" id="PF16655">
    <property type="entry name" value="PhoD_N"/>
    <property type="match status" value="1"/>
</dbReference>
<feature type="chain" id="PRO_5035438102" evidence="1">
    <location>
        <begin position="19"/>
        <end position="619"/>
    </location>
</feature>
<dbReference type="Gene3D" id="2.60.40.380">
    <property type="entry name" value="Purple acid phosphatase-like, N-terminal"/>
    <property type="match status" value="1"/>
</dbReference>
<evidence type="ECO:0000256" key="1">
    <source>
        <dbReference type="SAM" id="SignalP"/>
    </source>
</evidence>
<dbReference type="OrthoDB" id="29024at2759"/>
<dbReference type="CDD" id="cd07389">
    <property type="entry name" value="MPP_PhoD"/>
    <property type="match status" value="1"/>
</dbReference>
<feature type="domain" description="PhoD-like phosphatase metallophosphatase" evidence="2">
    <location>
        <begin position="209"/>
        <end position="570"/>
    </location>
</feature>
<dbReference type="InterPro" id="IPR052900">
    <property type="entry name" value="Phospholipid_Metab_Enz"/>
</dbReference>
<dbReference type="InterPro" id="IPR029052">
    <property type="entry name" value="Metallo-depent_PP-like"/>
</dbReference>
<accession>A0A8K0UYC1</accession>
<dbReference type="EMBL" id="JAEVFJ010000002">
    <property type="protein sequence ID" value="KAH8106849.1"/>
    <property type="molecule type" value="Genomic_DNA"/>
</dbReference>
<evidence type="ECO:0000259" key="3">
    <source>
        <dbReference type="Pfam" id="PF16655"/>
    </source>
</evidence>
<comment type="caution">
    <text evidence="4">The sequence shown here is derived from an EMBL/GenBank/DDBJ whole genome shotgun (WGS) entry which is preliminary data.</text>
</comment>
<dbReference type="PANTHER" id="PTHR43606">
    <property type="entry name" value="PHOSPHATASE, PUTATIVE (AFU_ORTHOLOGUE AFUA_6G08710)-RELATED"/>
    <property type="match status" value="1"/>
</dbReference>
<sequence>MLSALSVALAMLLGATQATELLDRNLVYRSPFIDIPDFSRDTRAIQARHVQNVKRQTVDSAGFSDEHYPTFYGGDFSNTPFIWSGGINFTHSVASGDPFDSSVLLWTRAVPASTGALPGQDVPICVSFKIFNNQKLTGRPVDSGEAFTSYDVDFTLKVEATGLKADTKYWFQFADCTNPNTVSPVGATRTLPHPDTPASLVNGGEPLTLAVFSCSQFQSGYFNAYGVAAHNTSADVFVHLGDYIYESLGSGAKIGRKVLGRELATLADYRQRLNQYRTDASLRIAHETGPWITVCQCDADVRIRDDHEVADQSWKAGTANSNDTAVGCSFSPSGSCFTDRKLAGVRAYHEWMPIRQVAADDKLRIWRNFQIGKLLDLTMLDTRQYDRDITDLYYNTDISSIADAKTRSLMGAAQEKWFTQTLDESKRRGAVWRIVGQQIVFIQLDELGEFDVDAWDGYRQNRLRILDHLYSNKISNTLILSGDSHANWVSDLSHPNDTTTYDPETGRGAIGVEFAGTAVTSGSPFGNIPIASADERSQQIVSINPDLQWSEGHYRGFFTLTIDPKNVKATYYAMNNISNPNLDSFVSAVFNVQAGANKLKRPVAGGSVKAGALKSNTTA</sequence>
<dbReference type="InterPro" id="IPR038607">
    <property type="entry name" value="PhoD-like_sf"/>
</dbReference>
<dbReference type="SUPFAM" id="SSF56300">
    <property type="entry name" value="Metallo-dependent phosphatases"/>
    <property type="match status" value="1"/>
</dbReference>
<keyword evidence="1" id="KW-0732">Signal</keyword>
<proteinExistence type="predicted"/>
<evidence type="ECO:0000313" key="5">
    <source>
        <dbReference type="Proteomes" id="UP000813824"/>
    </source>
</evidence>
<dbReference type="Proteomes" id="UP000813824">
    <property type="component" value="Unassembled WGS sequence"/>
</dbReference>
<evidence type="ECO:0000313" key="4">
    <source>
        <dbReference type="EMBL" id="KAH8106849.1"/>
    </source>
</evidence>